<dbReference type="Pfam" id="PF00512">
    <property type="entry name" value="HisKA"/>
    <property type="match status" value="1"/>
</dbReference>
<dbReference type="SMART" id="SM00388">
    <property type="entry name" value="HisKA"/>
    <property type="match status" value="1"/>
</dbReference>
<gene>
    <name evidence="14" type="ORF">WM2015_2778</name>
</gene>
<dbReference type="AlphaFoldDB" id="A0A0K0XZP0"/>
<dbReference type="InterPro" id="IPR003661">
    <property type="entry name" value="HisK_dim/P_dom"/>
</dbReference>
<dbReference type="InterPro" id="IPR011110">
    <property type="entry name" value="Reg_prop"/>
</dbReference>
<dbReference type="InterPro" id="IPR036890">
    <property type="entry name" value="HATPase_C_sf"/>
</dbReference>
<dbReference type="Gene3D" id="2.130.10.10">
    <property type="entry name" value="YVTN repeat-like/Quinoprotein amine dehydrogenase"/>
    <property type="match status" value="3"/>
</dbReference>
<dbReference type="PROSITE" id="PS50109">
    <property type="entry name" value="HIS_KIN"/>
    <property type="match status" value="1"/>
</dbReference>
<feature type="chain" id="PRO_5005454524" description="histidine kinase" evidence="12">
    <location>
        <begin position="25"/>
        <end position="1167"/>
    </location>
</feature>
<evidence type="ECO:0000256" key="1">
    <source>
        <dbReference type="ARBA" id="ARBA00000085"/>
    </source>
</evidence>
<evidence type="ECO:0000256" key="8">
    <source>
        <dbReference type="ARBA" id="ARBA00022777"/>
    </source>
</evidence>
<evidence type="ECO:0000256" key="6">
    <source>
        <dbReference type="ARBA" id="ARBA00022692"/>
    </source>
</evidence>
<dbReference type="InterPro" id="IPR011123">
    <property type="entry name" value="Y_Y_Y"/>
</dbReference>
<evidence type="ECO:0000256" key="10">
    <source>
        <dbReference type="ARBA" id="ARBA00022989"/>
    </source>
</evidence>
<keyword evidence="8" id="KW-0418">Kinase</keyword>
<keyword evidence="7" id="KW-0547">Nucleotide-binding</keyword>
<dbReference type="SUPFAM" id="SSF55874">
    <property type="entry name" value="ATPase domain of HSP90 chaperone/DNA topoisomerase II/histidine kinase"/>
    <property type="match status" value="1"/>
</dbReference>
<dbReference type="InterPro" id="IPR005467">
    <property type="entry name" value="His_kinase_dom"/>
</dbReference>
<dbReference type="InterPro" id="IPR013783">
    <property type="entry name" value="Ig-like_fold"/>
</dbReference>
<evidence type="ECO:0000313" key="14">
    <source>
        <dbReference type="EMBL" id="AKS43135.1"/>
    </source>
</evidence>
<keyword evidence="15" id="KW-1185">Reference proteome</keyword>
<keyword evidence="12" id="KW-0732">Signal</keyword>
<keyword evidence="9" id="KW-0067">ATP-binding</keyword>
<dbReference type="OrthoDB" id="176203at2"/>
<dbReference type="PANTHER" id="PTHR43547:SF2">
    <property type="entry name" value="HYBRID SIGNAL TRANSDUCTION HISTIDINE KINASE C"/>
    <property type="match status" value="1"/>
</dbReference>
<dbReference type="Proteomes" id="UP000066624">
    <property type="component" value="Chromosome"/>
</dbReference>
<dbReference type="FunFam" id="1.10.287.130:FF:000004">
    <property type="entry name" value="Ethylene receptor 1"/>
    <property type="match status" value="1"/>
</dbReference>
<evidence type="ECO:0000256" key="2">
    <source>
        <dbReference type="ARBA" id="ARBA00004370"/>
    </source>
</evidence>
<dbReference type="KEGG" id="wma:WM2015_2778"/>
<evidence type="ECO:0000256" key="11">
    <source>
        <dbReference type="ARBA" id="ARBA00023136"/>
    </source>
</evidence>
<dbReference type="SUPFAM" id="SSF63829">
    <property type="entry name" value="Calcium-dependent phosphotriesterase"/>
    <property type="match status" value="3"/>
</dbReference>
<sequence>MIAHTARANVWLASFLFLMLQARADSPAFRLLGVEQGLPDSQVESLVRDRDGFVWIATRAGLVRHEGQQLRQVRVGDRAGTLPGSNIMALAPSSRGGVWAAVSGQGVVRVGSDLHVQEHLAPRSEGGPLPEAEVWSIAEDCQGQLWLAFMRGGVGRYEPTSGAFRLYEQTAEHGLSEGGFQMAVTVDRGCRIWLVQSDQVSVLGRPGEPRFELVSRRQADQALFTDLIELAPAELVVVQGQTLHRVRVAPSGWRLEPWFETDGVIVDAVRHGDGWLSLSTYEGLVRWHPEGGQRRVIRQHDAVLDGLPSNHLQKLLLDHEGGLWVAVARRGLAYLPASASAVTRYQRRPGQAQGLAMQSVHAVLPDPDPDLVWLAGRTEGIQRLDLASGRAQSAADVFGAPVLDGLDRISDLDWAGEQLVIGWSSRVQLFDPAVGRLRTLFERARVEDGTVSFVTTDGASEVWVASHDRGLRRFDLARNMETHFHSEASPAHAIPNDAIGAMARDATGAWWMAAGRQVFRYRDGEGFQPVLGLAQGPIRALAWQGETLWLSSDRELSAWRSSARGFHPVAQHDLGPLIPGGRPLSLLVDSDQAVWLVLSSGLLHLDLSEGPLRYLGRGDGVAVGELMPQAASLLPDGRLLVGGGQGLALIDRLQLGKAQRALAPVLLGVNGAGQRLPLPLREPLEYWQRDVRLEFASPSYLAPERVRYRLRLDGWQEDWLELRGQGQQVYTNLSPGAYRLQVQAALPGGAWSDSGAEIDFRVAPPPWQQAPALSAYGALVLGLGFLGLRVHRRSRARNRALREARQRRRMAEQANAAKSEFVAVMSHEIRTPMHGIFGMVELLRESSPDPRQDELLATLQRSGQQLQRVIDDVLDLSRVEAGRFELVERPFELMASLEASVELFAPMAAGKDLELRLCVASDLPLIANGDPDRFAQVLGNLLSNAIKFTPAGAVELSARSDRPGRLRLTVSDQGPGIRADDAQRLFEPFERLDRGARPRGDGSGLGLAITRRLVDAMGGTIRLADKPAAGARFQVDWPELLDPASVPRPSPVLAELSLTTWLDPALARCVWRLARRWGFCCSRYRASRMNGRIALIDPSRRPLSRALEADLEAFDEVLVLRRPGSCPRLPVPASPLPWPLTERQLISALSACVWTGRHVEAASRSSD</sequence>
<accession>A0A0K0XZP0</accession>
<protein>
    <recommendedName>
        <fullName evidence="3">histidine kinase</fullName>
        <ecNumber evidence="3">2.7.13.3</ecNumber>
    </recommendedName>
</protein>
<dbReference type="SUPFAM" id="SSF47384">
    <property type="entry name" value="Homodimeric domain of signal transducing histidine kinase"/>
    <property type="match status" value="1"/>
</dbReference>
<evidence type="ECO:0000256" key="5">
    <source>
        <dbReference type="ARBA" id="ARBA00022679"/>
    </source>
</evidence>
<dbReference type="PRINTS" id="PR00344">
    <property type="entry name" value="BCTRLSENSOR"/>
</dbReference>
<keyword evidence="10" id="KW-1133">Transmembrane helix</keyword>
<evidence type="ECO:0000313" key="15">
    <source>
        <dbReference type="Proteomes" id="UP000066624"/>
    </source>
</evidence>
<organism evidence="14 15">
    <name type="scientific">Wenzhouxiangella marina</name>
    <dbReference type="NCBI Taxonomy" id="1579979"/>
    <lineage>
        <taxon>Bacteria</taxon>
        <taxon>Pseudomonadati</taxon>
        <taxon>Pseudomonadota</taxon>
        <taxon>Gammaproteobacteria</taxon>
        <taxon>Chromatiales</taxon>
        <taxon>Wenzhouxiangellaceae</taxon>
        <taxon>Wenzhouxiangella</taxon>
    </lineage>
</organism>
<dbReference type="CDD" id="cd00082">
    <property type="entry name" value="HisKA"/>
    <property type="match status" value="1"/>
</dbReference>
<dbReference type="Pfam" id="PF02518">
    <property type="entry name" value="HATPase_c"/>
    <property type="match status" value="1"/>
</dbReference>
<dbReference type="GO" id="GO:0000155">
    <property type="term" value="F:phosphorelay sensor kinase activity"/>
    <property type="evidence" value="ECO:0007669"/>
    <property type="project" value="InterPro"/>
</dbReference>
<dbReference type="InterPro" id="IPR003594">
    <property type="entry name" value="HATPase_dom"/>
</dbReference>
<comment type="catalytic activity">
    <reaction evidence="1">
        <text>ATP + protein L-histidine = ADP + protein N-phospho-L-histidine.</text>
        <dbReference type="EC" id="2.7.13.3"/>
    </reaction>
</comment>
<comment type="subcellular location">
    <subcellularLocation>
        <location evidence="2">Membrane</location>
    </subcellularLocation>
</comment>
<dbReference type="PANTHER" id="PTHR43547">
    <property type="entry name" value="TWO-COMPONENT HISTIDINE KINASE"/>
    <property type="match status" value="1"/>
</dbReference>
<keyword evidence="5" id="KW-0808">Transferase</keyword>
<dbReference type="Gene3D" id="1.10.287.130">
    <property type="match status" value="1"/>
</dbReference>
<evidence type="ECO:0000256" key="9">
    <source>
        <dbReference type="ARBA" id="ARBA00022840"/>
    </source>
</evidence>
<dbReference type="Gene3D" id="2.60.40.10">
    <property type="entry name" value="Immunoglobulins"/>
    <property type="match status" value="1"/>
</dbReference>
<dbReference type="InterPro" id="IPR036097">
    <property type="entry name" value="HisK_dim/P_sf"/>
</dbReference>
<dbReference type="GO" id="GO:0005524">
    <property type="term" value="F:ATP binding"/>
    <property type="evidence" value="ECO:0007669"/>
    <property type="project" value="UniProtKB-KW"/>
</dbReference>
<evidence type="ECO:0000256" key="3">
    <source>
        <dbReference type="ARBA" id="ARBA00012438"/>
    </source>
</evidence>
<dbReference type="Pfam" id="PF07495">
    <property type="entry name" value="Y_Y_Y"/>
    <property type="match status" value="1"/>
</dbReference>
<dbReference type="GO" id="GO:0016020">
    <property type="term" value="C:membrane"/>
    <property type="evidence" value="ECO:0007669"/>
    <property type="project" value="UniProtKB-SubCell"/>
</dbReference>
<name>A0A0K0XZP0_9GAMM</name>
<evidence type="ECO:0000256" key="12">
    <source>
        <dbReference type="SAM" id="SignalP"/>
    </source>
</evidence>
<dbReference type="Pfam" id="PF07494">
    <property type="entry name" value="Reg_prop"/>
    <property type="match status" value="1"/>
</dbReference>
<keyword evidence="6" id="KW-0812">Transmembrane</keyword>
<feature type="domain" description="Histidine kinase" evidence="13">
    <location>
        <begin position="824"/>
        <end position="1041"/>
    </location>
</feature>
<keyword evidence="11" id="KW-0472">Membrane</keyword>
<keyword evidence="4" id="KW-0597">Phosphoprotein</keyword>
<evidence type="ECO:0000256" key="4">
    <source>
        <dbReference type="ARBA" id="ARBA00022553"/>
    </source>
</evidence>
<dbReference type="InterPro" id="IPR015943">
    <property type="entry name" value="WD40/YVTN_repeat-like_dom_sf"/>
</dbReference>
<evidence type="ECO:0000256" key="7">
    <source>
        <dbReference type="ARBA" id="ARBA00022741"/>
    </source>
</evidence>
<dbReference type="EC" id="2.7.13.3" evidence="3"/>
<proteinExistence type="predicted"/>
<feature type="signal peptide" evidence="12">
    <location>
        <begin position="1"/>
        <end position="24"/>
    </location>
</feature>
<dbReference type="SMART" id="SM00387">
    <property type="entry name" value="HATPase_c"/>
    <property type="match status" value="1"/>
</dbReference>
<reference evidence="14 15" key="1">
    <citation type="submission" date="2015-07" db="EMBL/GenBank/DDBJ databases">
        <authorList>
            <person name="Noorani M."/>
        </authorList>
    </citation>
    <scope>NUCLEOTIDE SEQUENCE [LARGE SCALE GENOMIC DNA]</scope>
    <source>
        <strain evidence="14 15">KCTC 42284</strain>
    </source>
</reference>
<dbReference type="STRING" id="1579979.WM2015_2778"/>
<dbReference type="InterPro" id="IPR004358">
    <property type="entry name" value="Sig_transdc_His_kin-like_C"/>
</dbReference>
<evidence type="ECO:0000259" key="13">
    <source>
        <dbReference type="PROSITE" id="PS50109"/>
    </source>
</evidence>
<dbReference type="EMBL" id="CP012154">
    <property type="protein sequence ID" value="AKS43135.1"/>
    <property type="molecule type" value="Genomic_DNA"/>
</dbReference>
<dbReference type="Gene3D" id="3.30.565.10">
    <property type="entry name" value="Histidine kinase-like ATPase, C-terminal domain"/>
    <property type="match status" value="1"/>
</dbReference>